<keyword evidence="10" id="KW-1185">Reference proteome</keyword>
<evidence type="ECO:0000256" key="1">
    <source>
        <dbReference type="ARBA" id="ARBA00004141"/>
    </source>
</evidence>
<dbReference type="PANTHER" id="PTHR46154">
    <property type="match status" value="1"/>
</dbReference>
<feature type="transmembrane region" description="Helical" evidence="8">
    <location>
        <begin position="412"/>
        <end position="432"/>
    </location>
</feature>
<name>A0ABD3QKF5_9STRA</name>
<evidence type="ECO:0000256" key="7">
    <source>
        <dbReference type="RuleBase" id="RU362091"/>
    </source>
</evidence>
<feature type="transmembrane region" description="Helical" evidence="8">
    <location>
        <begin position="206"/>
        <end position="225"/>
    </location>
</feature>
<dbReference type="AlphaFoldDB" id="A0ABD3QKF5"/>
<comment type="subcellular location">
    <subcellularLocation>
        <location evidence="1">Membrane</location>
        <topology evidence="1">Multi-pass membrane protein</topology>
    </subcellularLocation>
</comment>
<protein>
    <submittedName>
        <fullName evidence="9">Uncharacterized protein</fullName>
    </submittedName>
</protein>
<keyword evidence="5 8" id="KW-1133">Transmembrane helix</keyword>
<feature type="transmembrane region" description="Helical" evidence="8">
    <location>
        <begin position="365"/>
        <end position="391"/>
    </location>
</feature>
<dbReference type="InterPro" id="IPR031155">
    <property type="entry name" value="DUR"/>
</dbReference>
<accession>A0ABD3QKF5</accession>
<evidence type="ECO:0000313" key="10">
    <source>
        <dbReference type="Proteomes" id="UP001530315"/>
    </source>
</evidence>
<evidence type="ECO:0000256" key="8">
    <source>
        <dbReference type="SAM" id="Phobius"/>
    </source>
</evidence>
<dbReference type="InterPro" id="IPR001734">
    <property type="entry name" value="Na/solute_symporter"/>
</dbReference>
<evidence type="ECO:0000256" key="4">
    <source>
        <dbReference type="ARBA" id="ARBA00022692"/>
    </source>
</evidence>
<evidence type="ECO:0000256" key="3">
    <source>
        <dbReference type="ARBA" id="ARBA00022448"/>
    </source>
</evidence>
<dbReference type="GO" id="GO:0016020">
    <property type="term" value="C:membrane"/>
    <property type="evidence" value="ECO:0007669"/>
    <property type="project" value="UniProtKB-SubCell"/>
</dbReference>
<feature type="transmembrane region" description="Helical" evidence="8">
    <location>
        <begin position="58"/>
        <end position="77"/>
    </location>
</feature>
<organism evidence="9 10">
    <name type="scientific">Stephanodiscus triporus</name>
    <dbReference type="NCBI Taxonomy" id="2934178"/>
    <lineage>
        <taxon>Eukaryota</taxon>
        <taxon>Sar</taxon>
        <taxon>Stramenopiles</taxon>
        <taxon>Ochrophyta</taxon>
        <taxon>Bacillariophyta</taxon>
        <taxon>Coscinodiscophyceae</taxon>
        <taxon>Thalassiosirophycidae</taxon>
        <taxon>Stephanodiscales</taxon>
        <taxon>Stephanodiscaceae</taxon>
        <taxon>Stephanodiscus</taxon>
    </lineage>
</organism>
<dbReference type="Gene3D" id="1.20.1730.10">
    <property type="entry name" value="Sodium/glucose cotransporter"/>
    <property type="match status" value="1"/>
</dbReference>
<evidence type="ECO:0000256" key="5">
    <source>
        <dbReference type="ARBA" id="ARBA00022989"/>
    </source>
</evidence>
<keyword evidence="3" id="KW-0813">Transport</keyword>
<gene>
    <name evidence="9" type="ORF">ACHAW5_006696</name>
</gene>
<dbReference type="CDD" id="cd11476">
    <property type="entry name" value="SLC5sbd_DUR3"/>
    <property type="match status" value="1"/>
</dbReference>
<comment type="caution">
    <text evidence="9">The sequence shown here is derived from an EMBL/GenBank/DDBJ whole genome shotgun (WGS) entry which is preliminary data.</text>
</comment>
<keyword evidence="6 8" id="KW-0472">Membrane</keyword>
<sequence length="474" mass="51509">MFKQQSFSTSSMPPSANFAINFDGVTISPSSWATDPQFQGQESILGGKAFLNETGVNVIDRGFGAIFSIFVMIVVYFDTMFSKNATITVEQFYTAGGIIKARLIASEIVSKWTWAATHLQSLNAAWNYGVHGPFWYALGATIQILFLFGILAISLKALAHSAHAICEIARARWGKSNHLPFLFFGFCSSVIITSMLLLGGATTVEILTGMSYAVASFLIPWGIFLQTTVGGVKAIYMASYLHTMMVIVVVVICMITIKHIKVYSSDIIYQYLHQTDSNAEEQCTIIFSKDGAGPNSFYRNDDDKTMMVCGPIEGNIQRSYFSTISGGGLKFGIFNIIRNFGTVFADQSYWQAAIAARPESAAEGYLLGGVCWFAIPFSLATSLGLASNTLMLPITSDESSSRLVPPAVADDLMVDAGAVLILIVLFMTIVSTGSAESIAVSSLVAYDIYREYINPNATGKQILFVLGWLLLSSM</sequence>
<dbReference type="PROSITE" id="PS50283">
    <property type="entry name" value="NA_SOLUT_SYMP_3"/>
    <property type="match status" value="1"/>
</dbReference>
<feature type="transmembrane region" description="Helical" evidence="8">
    <location>
        <begin position="179"/>
        <end position="200"/>
    </location>
</feature>
<dbReference type="EMBL" id="JALLAZ020000204">
    <property type="protein sequence ID" value="KAL3800963.1"/>
    <property type="molecule type" value="Genomic_DNA"/>
</dbReference>
<dbReference type="Proteomes" id="UP001530315">
    <property type="component" value="Unassembled WGS sequence"/>
</dbReference>
<evidence type="ECO:0000313" key="9">
    <source>
        <dbReference type="EMBL" id="KAL3800963.1"/>
    </source>
</evidence>
<dbReference type="InterPro" id="IPR038377">
    <property type="entry name" value="Na/Glc_symporter_sf"/>
</dbReference>
<comment type="similarity">
    <text evidence="2 7">Belongs to the sodium:solute symporter (SSF) (TC 2.A.21) family.</text>
</comment>
<proteinExistence type="inferred from homology"/>
<evidence type="ECO:0000256" key="2">
    <source>
        <dbReference type="ARBA" id="ARBA00006434"/>
    </source>
</evidence>
<feature type="transmembrane region" description="Helical" evidence="8">
    <location>
        <begin position="237"/>
        <end position="257"/>
    </location>
</feature>
<evidence type="ECO:0000256" key="6">
    <source>
        <dbReference type="ARBA" id="ARBA00023136"/>
    </source>
</evidence>
<keyword evidence="4 8" id="KW-0812">Transmembrane</keyword>
<reference evidence="9 10" key="1">
    <citation type="submission" date="2024-10" db="EMBL/GenBank/DDBJ databases">
        <title>Updated reference genomes for cyclostephanoid diatoms.</title>
        <authorList>
            <person name="Roberts W.R."/>
            <person name="Alverson A.J."/>
        </authorList>
    </citation>
    <scope>NUCLEOTIDE SEQUENCE [LARGE SCALE GENOMIC DNA]</scope>
    <source>
        <strain evidence="9 10">AJA276-08</strain>
    </source>
</reference>
<dbReference type="Pfam" id="PF00474">
    <property type="entry name" value="SSF"/>
    <property type="match status" value="1"/>
</dbReference>
<dbReference type="PANTHER" id="PTHR46154:SF4">
    <property type="entry name" value="UREA ACTIVE TRANSPORTER"/>
    <property type="match status" value="1"/>
</dbReference>
<feature type="transmembrane region" description="Helical" evidence="8">
    <location>
        <begin position="134"/>
        <end position="158"/>
    </location>
</feature>